<gene>
    <name evidence="5" type="ORF">EV138_3667</name>
</gene>
<protein>
    <recommendedName>
        <fullName evidence="4">Pirin N-terminal domain-containing protein</fullName>
    </recommendedName>
</protein>
<evidence type="ECO:0000256" key="1">
    <source>
        <dbReference type="ARBA" id="ARBA00008416"/>
    </source>
</evidence>
<keyword evidence="2" id="KW-0408">Iron</keyword>
<proteinExistence type="inferred from homology"/>
<dbReference type="OrthoDB" id="321327at2"/>
<dbReference type="SUPFAM" id="SSF51182">
    <property type="entry name" value="RmlC-like cupins"/>
    <property type="match status" value="1"/>
</dbReference>
<feature type="binding site" evidence="2">
    <location>
        <position position="104"/>
    </location>
    <ligand>
        <name>Fe cation</name>
        <dbReference type="ChEBI" id="CHEBI:24875"/>
    </ligand>
</feature>
<dbReference type="EMBL" id="SOCE01000001">
    <property type="protein sequence ID" value="TDU90084.1"/>
    <property type="molecule type" value="Genomic_DNA"/>
</dbReference>
<evidence type="ECO:0000256" key="3">
    <source>
        <dbReference type="RuleBase" id="RU003457"/>
    </source>
</evidence>
<comment type="caution">
    <text evidence="5">The sequence shown here is derived from an EMBL/GenBank/DDBJ whole genome shotgun (WGS) entry which is preliminary data.</text>
</comment>
<dbReference type="PANTHER" id="PTHR43212:SF3">
    <property type="entry name" value="QUERCETIN 2,3-DIOXYGENASE"/>
    <property type="match status" value="1"/>
</dbReference>
<sequence>MSVDIRRAADRFRTENEWLDSHHSFSFGPYYDPANVGFGLLLVHNDEVVAPGTGFATHPHQDLEIVTWVLRGALVHQDSQGHNGIVYPGLAQRMSAGSGIQHSEKNDAGEPVRYVQMWVRPDEVDLPPSYQQAEVDDALSSGGLVPIASGLPKHADTTAIHINQRGAGLYAARLTPGAAVELPTAPYVHLFVALGTITLEGAGELNTSDAARLIASDGPRVTAGPEGAQILVWEMRP</sequence>
<feature type="binding site" evidence="2">
    <location>
        <position position="102"/>
    </location>
    <ligand>
        <name>Fe cation</name>
        <dbReference type="ChEBI" id="CHEBI:24875"/>
    </ligand>
</feature>
<dbReference type="InterPro" id="IPR012093">
    <property type="entry name" value="Pirin"/>
</dbReference>
<name>A0A4R7TDA5_9ACTN</name>
<dbReference type="AlphaFoldDB" id="A0A4R7TDA5"/>
<feature type="binding site" evidence="2">
    <location>
        <position position="58"/>
    </location>
    <ligand>
        <name>Fe cation</name>
        <dbReference type="ChEBI" id="CHEBI:24875"/>
    </ligand>
</feature>
<reference evidence="5 6" key="1">
    <citation type="submission" date="2019-03" db="EMBL/GenBank/DDBJ databases">
        <title>Genomic Encyclopedia of Type Strains, Phase III (KMG-III): the genomes of soil and plant-associated and newly described type strains.</title>
        <authorList>
            <person name="Whitman W."/>
        </authorList>
    </citation>
    <scope>NUCLEOTIDE SEQUENCE [LARGE SCALE GENOMIC DNA]</scope>
    <source>
        <strain evidence="5 6">VKM Ac-2575</strain>
    </source>
</reference>
<dbReference type="CDD" id="cd02910">
    <property type="entry name" value="cupin_Yhhw_N"/>
    <property type="match status" value="1"/>
</dbReference>
<dbReference type="GO" id="GO:0046872">
    <property type="term" value="F:metal ion binding"/>
    <property type="evidence" value="ECO:0007669"/>
    <property type="project" value="UniProtKB-KW"/>
</dbReference>
<organism evidence="5 6">
    <name type="scientific">Kribbella voronezhensis</name>
    <dbReference type="NCBI Taxonomy" id="2512212"/>
    <lineage>
        <taxon>Bacteria</taxon>
        <taxon>Bacillati</taxon>
        <taxon>Actinomycetota</taxon>
        <taxon>Actinomycetes</taxon>
        <taxon>Propionibacteriales</taxon>
        <taxon>Kribbellaceae</taxon>
        <taxon>Kribbella</taxon>
    </lineage>
</organism>
<keyword evidence="2" id="KW-0479">Metal-binding</keyword>
<accession>A0A4R7TDA5</accession>
<dbReference type="Pfam" id="PF02678">
    <property type="entry name" value="Pirin"/>
    <property type="match status" value="1"/>
</dbReference>
<evidence type="ECO:0000259" key="4">
    <source>
        <dbReference type="Pfam" id="PF02678"/>
    </source>
</evidence>
<feature type="binding site" evidence="2">
    <location>
        <position position="60"/>
    </location>
    <ligand>
        <name>Fe cation</name>
        <dbReference type="ChEBI" id="CHEBI:24875"/>
    </ligand>
</feature>
<comment type="cofactor">
    <cofactor evidence="2">
        <name>Fe cation</name>
        <dbReference type="ChEBI" id="CHEBI:24875"/>
    </cofactor>
    <text evidence="2">Binds 1 Fe cation per subunit.</text>
</comment>
<dbReference type="InterPro" id="IPR003829">
    <property type="entry name" value="Pirin_N_dom"/>
</dbReference>
<keyword evidence="6" id="KW-1185">Reference proteome</keyword>
<feature type="domain" description="Pirin N-terminal" evidence="4">
    <location>
        <begin position="11"/>
        <end position="119"/>
    </location>
</feature>
<dbReference type="PIRSF" id="PIRSF006232">
    <property type="entry name" value="Pirin"/>
    <property type="match status" value="1"/>
</dbReference>
<comment type="similarity">
    <text evidence="1 3">Belongs to the pirin family.</text>
</comment>
<dbReference type="InterPro" id="IPR011051">
    <property type="entry name" value="RmlC_Cupin_sf"/>
</dbReference>
<dbReference type="Proteomes" id="UP000295151">
    <property type="component" value="Unassembled WGS sequence"/>
</dbReference>
<evidence type="ECO:0000313" key="5">
    <source>
        <dbReference type="EMBL" id="TDU90084.1"/>
    </source>
</evidence>
<dbReference type="PANTHER" id="PTHR43212">
    <property type="entry name" value="QUERCETIN 2,3-DIOXYGENASE"/>
    <property type="match status" value="1"/>
</dbReference>
<evidence type="ECO:0000256" key="2">
    <source>
        <dbReference type="PIRSR" id="PIRSR006232-1"/>
    </source>
</evidence>
<dbReference type="Gene3D" id="2.60.120.10">
    <property type="entry name" value="Jelly Rolls"/>
    <property type="match status" value="2"/>
</dbReference>
<dbReference type="RefSeq" id="WP_133980047.1">
    <property type="nucleotide sequence ID" value="NZ_SOCE01000001.1"/>
</dbReference>
<evidence type="ECO:0000313" key="6">
    <source>
        <dbReference type="Proteomes" id="UP000295151"/>
    </source>
</evidence>
<dbReference type="InterPro" id="IPR014710">
    <property type="entry name" value="RmlC-like_jellyroll"/>
</dbReference>